<dbReference type="Gene3D" id="3.40.50.2300">
    <property type="match status" value="1"/>
</dbReference>
<proteinExistence type="predicted"/>
<gene>
    <name evidence="3" type="ORF">F0U83_11890</name>
</gene>
<evidence type="ECO:0000256" key="1">
    <source>
        <dbReference type="PROSITE-ProRule" id="PRU00169"/>
    </source>
</evidence>
<reference evidence="3 4" key="1">
    <citation type="journal article" date="2019" name="Biochem. Eng. J.">
        <title>Metabolic engineering of the marine bacteria Neptunomonas concharum for the production of acetoin and meso-2,3-butanediol from acetate.</title>
        <authorList>
            <person name="Li W."/>
            <person name="Pu N."/>
            <person name="Liu C.-X."/>
            <person name="Yuan Q.-P."/>
            <person name="Li Z.-J."/>
        </authorList>
    </citation>
    <scope>NUCLEOTIDE SEQUENCE [LARGE SCALE GENOMIC DNA]</scope>
    <source>
        <strain evidence="3 4">JCM17730</strain>
    </source>
</reference>
<organism evidence="3 4">
    <name type="scientific">Neptunomonas concharum</name>
    <dbReference type="NCBI Taxonomy" id="1031538"/>
    <lineage>
        <taxon>Bacteria</taxon>
        <taxon>Pseudomonadati</taxon>
        <taxon>Pseudomonadota</taxon>
        <taxon>Gammaproteobacteria</taxon>
        <taxon>Oceanospirillales</taxon>
        <taxon>Oceanospirillaceae</taxon>
        <taxon>Neptunomonas</taxon>
    </lineage>
</organism>
<dbReference type="InterPro" id="IPR011990">
    <property type="entry name" value="TPR-like_helical_dom_sf"/>
</dbReference>
<dbReference type="AlphaFoldDB" id="A0A5P1RCM5"/>
<dbReference type="Gene3D" id="1.25.40.10">
    <property type="entry name" value="Tetratricopeptide repeat domain"/>
    <property type="match status" value="1"/>
</dbReference>
<name>A0A5P1RCM5_9GAMM</name>
<dbReference type="InterPro" id="IPR001789">
    <property type="entry name" value="Sig_transdc_resp-reg_receiver"/>
</dbReference>
<protein>
    <recommendedName>
        <fullName evidence="2">Response regulatory domain-containing protein</fullName>
    </recommendedName>
</protein>
<dbReference type="SUPFAM" id="SSF52172">
    <property type="entry name" value="CheY-like"/>
    <property type="match status" value="1"/>
</dbReference>
<dbReference type="GO" id="GO:0000160">
    <property type="term" value="P:phosphorelay signal transduction system"/>
    <property type="evidence" value="ECO:0007669"/>
    <property type="project" value="InterPro"/>
</dbReference>
<dbReference type="PROSITE" id="PS50110">
    <property type="entry name" value="RESPONSE_REGULATORY"/>
    <property type="match status" value="1"/>
</dbReference>
<evidence type="ECO:0000259" key="2">
    <source>
        <dbReference type="PROSITE" id="PS50110"/>
    </source>
</evidence>
<accession>A0A5P1RCM5</accession>
<comment type="caution">
    <text evidence="1">Lacks conserved residue(s) required for the propagation of feature annotation.</text>
</comment>
<sequence>MTTSRFGQSVLIVDCKLDEMSRLRDIVTGLAFTNIDVASSANMGVSYLREQQYDLVLIAYDLGKNEKNGLQVIQEAFAEKLHLFQTLFLLIIDPDASTLLVGSLESAPDAYIVRPYDRAKIQSQLEKLIRVKKAVACVEDCMDKGDWQRGLLYCEKLISVYPGLKVYLERLQGICLLESKEYEKAEALFSRLSETKKQTWSLVGKGMSCYYLGRYSASIEVLQKVVDQQHISVEAFSWLARSMYVIGELQQAVLLMRKAVMLQPTVPQLQSELGNLAAFSGEWTLAVDAFRAAVRYSRYSVFQEPDHYFALVRSMIALHAIKPMNVAELEMECVRLMEDVSRDTMDDHSVRCRSHIILAELRDALGNSMMAEGELDLALTQFRELSVDQQWRWIDWMQDASEGKRQAEEVRKIKNALIQSTDASEWVALMIQGLQLYRKKMLSKSFSLFRRAIESGAACPSLVLNTAQVAVEMKATKDSGLSEAQWHLCLRDLNGLNFGGLAVKQQTRYQKIMKRFIELQV</sequence>
<evidence type="ECO:0000313" key="4">
    <source>
        <dbReference type="Proteomes" id="UP000324760"/>
    </source>
</evidence>
<dbReference type="EMBL" id="CP043869">
    <property type="protein sequence ID" value="QEQ97357.1"/>
    <property type="molecule type" value="Genomic_DNA"/>
</dbReference>
<dbReference type="RefSeq" id="WP_138987001.1">
    <property type="nucleotide sequence ID" value="NZ_CP043869.1"/>
</dbReference>
<dbReference type="SUPFAM" id="SSF48452">
    <property type="entry name" value="TPR-like"/>
    <property type="match status" value="1"/>
</dbReference>
<evidence type="ECO:0000313" key="3">
    <source>
        <dbReference type="EMBL" id="QEQ97357.1"/>
    </source>
</evidence>
<keyword evidence="4" id="KW-1185">Reference proteome</keyword>
<feature type="domain" description="Response regulatory" evidence="2">
    <location>
        <begin position="9"/>
        <end position="129"/>
    </location>
</feature>
<dbReference type="InterPro" id="IPR011006">
    <property type="entry name" value="CheY-like_superfamily"/>
</dbReference>
<dbReference type="OrthoDB" id="7298659at2"/>
<dbReference type="KEGG" id="ncu:F0U83_11890"/>
<dbReference type="Proteomes" id="UP000324760">
    <property type="component" value="Chromosome"/>
</dbReference>